<keyword evidence="4 7" id="KW-0694">RNA-binding</keyword>
<comment type="subunit">
    <text evidence="7">Component of a fungal signal recognition particle (SRP) complex that consists of a 7SL RNA molecule (scR1) and at least six protein subunits: SRP72, SRP68, SRP54, SEC65, SRP21 and SRP14.</text>
</comment>
<dbReference type="Proteomes" id="UP000603453">
    <property type="component" value="Unassembled WGS sequence"/>
</dbReference>
<evidence type="ECO:0000256" key="7">
    <source>
        <dbReference type="RuleBase" id="RU368100"/>
    </source>
</evidence>
<dbReference type="PANTHER" id="PTHR12013">
    <property type="entry name" value="SIGNAL RECOGNITION PARTICLE 14 KD PROTEIN"/>
    <property type="match status" value="1"/>
</dbReference>
<keyword evidence="6 7" id="KW-0687">Ribonucleoprotein</keyword>
<sequence length="120" mass="13578">MKDLDALAFTVELGQFYEKSKTAGTVSVTMKRMTAPRLLRVSKVKKVMPKGGNAVVEAESKDDVQYPCLVRAVYKKHKISTIIAPDDFDRFQNAYSTIIRAYMDSLKKKDRSKKAKKVSK</sequence>
<keyword evidence="9" id="KW-1185">Reference proteome</keyword>
<dbReference type="GO" id="GO:0030942">
    <property type="term" value="F:endoplasmic reticulum signal peptide binding"/>
    <property type="evidence" value="ECO:0007669"/>
    <property type="project" value="UniProtKB-UniRule"/>
</dbReference>
<dbReference type="InterPro" id="IPR003210">
    <property type="entry name" value="Signal_recog_particle_SRP14"/>
</dbReference>
<dbReference type="EMBL" id="JAEPRD010000138">
    <property type="protein sequence ID" value="KAG2196859.1"/>
    <property type="molecule type" value="Genomic_DNA"/>
</dbReference>
<reference evidence="8" key="1">
    <citation type="submission" date="2020-12" db="EMBL/GenBank/DDBJ databases">
        <title>Metabolic potential, ecology and presence of endohyphal bacteria is reflected in genomic diversity of Mucoromycotina.</title>
        <authorList>
            <person name="Muszewska A."/>
            <person name="Okrasinska A."/>
            <person name="Steczkiewicz K."/>
            <person name="Drgas O."/>
            <person name="Orlowska M."/>
            <person name="Perlinska-Lenart U."/>
            <person name="Aleksandrzak-Piekarczyk T."/>
            <person name="Szatraj K."/>
            <person name="Zielenkiewicz U."/>
            <person name="Pilsyk S."/>
            <person name="Malc E."/>
            <person name="Mieczkowski P."/>
            <person name="Kruszewska J.S."/>
            <person name="Biernat P."/>
            <person name="Pawlowska J."/>
        </authorList>
    </citation>
    <scope>NUCLEOTIDE SEQUENCE</scope>
    <source>
        <strain evidence="8">WA0000017839</strain>
    </source>
</reference>
<comment type="similarity">
    <text evidence="2 7">Belongs to the SRP14 family.</text>
</comment>
<dbReference type="OrthoDB" id="19209at2759"/>
<evidence type="ECO:0000256" key="5">
    <source>
        <dbReference type="ARBA" id="ARBA00023135"/>
    </source>
</evidence>
<keyword evidence="3 7" id="KW-0963">Cytoplasm</keyword>
<name>A0A8H7QQD2_9FUNG</name>
<evidence type="ECO:0000256" key="1">
    <source>
        <dbReference type="ARBA" id="ARBA00004496"/>
    </source>
</evidence>
<evidence type="ECO:0000256" key="2">
    <source>
        <dbReference type="ARBA" id="ARBA00010349"/>
    </source>
</evidence>
<keyword evidence="5 7" id="KW-0733">Signal recognition particle</keyword>
<dbReference type="GO" id="GO:0005786">
    <property type="term" value="C:signal recognition particle, endoplasmic reticulum targeting"/>
    <property type="evidence" value="ECO:0007669"/>
    <property type="project" value="UniProtKB-UniRule"/>
</dbReference>
<comment type="subcellular location">
    <subcellularLocation>
        <location evidence="1 7">Cytoplasm</location>
    </subcellularLocation>
</comment>
<dbReference type="Pfam" id="PF02290">
    <property type="entry name" value="SRP14"/>
    <property type="match status" value="1"/>
</dbReference>
<proteinExistence type="inferred from homology"/>
<dbReference type="GO" id="GO:0006614">
    <property type="term" value="P:SRP-dependent cotranslational protein targeting to membrane"/>
    <property type="evidence" value="ECO:0007669"/>
    <property type="project" value="UniProtKB-UniRule"/>
</dbReference>
<dbReference type="AlphaFoldDB" id="A0A8H7QQD2"/>
<evidence type="ECO:0000256" key="3">
    <source>
        <dbReference type="ARBA" id="ARBA00022490"/>
    </source>
</evidence>
<dbReference type="GO" id="GO:0008312">
    <property type="term" value="F:7S RNA binding"/>
    <property type="evidence" value="ECO:0007669"/>
    <property type="project" value="UniProtKB-UniRule"/>
</dbReference>
<evidence type="ECO:0000256" key="4">
    <source>
        <dbReference type="ARBA" id="ARBA00022884"/>
    </source>
</evidence>
<comment type="function">
    <text evidence="7">Component of the signal recognition particle (SRP) complex, a ribonucleoprotein complex that mediates the cotranslational targeting of secretory and membrane proteins to the endoplasmic reticulum (ER).</text>
</comment>
<protein>
    <recommendedName>
        <fullName evidence="7">Signal recognition particle subunit SRP14</fullName>
    </recommendedName>
    <alternativeName>
        <fullName evidence="7">Signal recognition particle 14 kDa protein</fullName>
    </alternativeName>
</protein>
<gene>
    <name evidence="8" type="ORF">INT47_011379</name>
</gene>
<evidence type="ECO:0000256" key="6">
    <source>
        <dbReference type="ARBA" id="ARBA00023274"/>
    </source>
</evidence>
<evidence type="ECO:0000313" key="8">
    <source>
        <dbReference type="EMBL" id="KAG2196859.1"/>
    </source>
</evidence>
<evidence type="ECO:0000313" key="9">
    <source>
        <dbReference type="Proteomes" id="UP000603453"/>
    </source>
</evidence>
<dbReference type="InterPro" id="IPR009018">
    <property type="entry name" value="Signal_recog_particle_SRP9/14"/>
</dbReference>
<dbReference type="SUPFAM" id="SSF54762">
    <property type="entry name" value="Signal recognition particle alu RNA binding heterodimer, SRP9/14"/>
    <property type="match status" value="1"/>
</dbReference>
<organism evidence="8 9">
    <name type="scientific">Mucor saturninus</name>
    <dbReference type="NCBI Taxonomy" id="64648"/>
    <lineage>
        <taxon>Eukaryota</taxon>
        <taxon>Fungi</taxon>
        <taxon>Fungi incertae sedis</taxon>
        <taxon>Mucoromycota</taxon>
        <taxon>Mucoromycotina</taxon>
        <taxon>Mucoromycetes</taxon>
        <taxon>Mucorales</taxon>
        <taxon>Mucorineae</taxon>
        <taxon>Mucoraceae</taxon>
        <taxon>Mucor</taxon>
    </lineage>
</organism>
<accession>A0A8H7QQD2</accession>
<dbReference type="Gene3D" id="3.30.720.10">
    <property type="entry name" value="Signal recognition particle alu RNA binding heterodimer, srp9/1"/>
    <property type="match status" value="1"/>
</dbReference>
<comment type="caution">
    <text evidence="8">The sequence shown here is derived from an EMBL/GenBank/DDBJ whole genome shotgun (WGS) entry which is preliminary data.</text>
</comment>